<dbReference type="InterPro" id="IPR001466">
    <property type="entry name" value="Beta-lactam-related"/>
</dbReference>
<proteinExistence type="predicted"/>
<accession>A0ABV5P597</accession>
<comment type="caution">
    <text evidence="5">The sequence shown here is derived from an EMBL/GenBank/DDBJ whole genome shotgun (WGS) entry which is preliminary data.</text>
</comment>
<gene>
    <name evidence="5" type="ORF">ACFFTU_00110</name>
</gene>
<dbReference type="Pfam" id="PF00144">
    <property type="entry name" value="Beta-lactamase"/>
    <property type="match status" value="1"/>
</dbReference>
<dbReference type="PROSITE" id="PS51318">
    <property type="entry name" value="TAT"/>
    <property type="match status" value="1"/>
</dbReference>
<dbReference type="Proteomes" id="UP001589718">
    <property type="component" value="Unassembled WGS sequence"/>
</dbReference>
<dbReference type="SUPFAM" id="SSF56601">
    <property type="entry name" value="beta-lactamase/transpeptidase-like"/>
    <property type="match status" value="1"/>
</dbReference>
<protein>
    <submittedName>
        <fullName evidence="5">Serine hydrolase domain-containing protein</fullName>
        <ecNumber evidence="5">3.-.-.-</ecNumber>
    </submittedName>
</protein>
<evidence type="ECO:0000259" key="4">
    <source>
        <dbReference type="Pfam" id="PF00144"/>
    </source>
</evidence>
<sequence length="523" mass="54777">MKKNASTPRRPRVLAAALAAAAALVCGTGSALAAPAAQSAPGAGSLTPEAVDRYVRDYLEDTALPGAVVAVTRGDRVVSVAGYGHTAAGRALTARTPVPVASLSKSMTALAVMQLVDAGEVGLDRPVRQYLPDFTLADPRAERITVRQLLNQTSGMADSAHPDLVGPQPGTLTEAVAALRGVELASAPGTRMNYHNTNYAVAARLVEAVSGKPFAAHMAERVFQPLGMTGATTVDSTADMPEQARGYVRAYGRLIERDQPRWFTAGGFGVVASADDLARWLIAQNNGGATADGRRVVSARGVTTMHTPPRTPEGTSYAMGWTRSSEGAGPREIRHTGQLLTHNAAQTLLPDSRTGIAVVTNTGMVSGDDATLLAQGLADLARGRAPDGGTPFTLQADYVLAALTLLSLGLGATGVVRSRRWARRAAARPWWRTALRTLPYTFPVAAFLLLGDLAGLLTRRGADLGMISYVWPALFVWLGVSAAASAAVLAARAVRTVRDRRVTPEVIEGPVEPAYRSGVVAAR</sequence>
<dbReference type="RefSeq" id="WP_345227877.1">
    <property type="nucleotide sequence ID" value="NZ_BAAAXE010000014.1"/>
</dbReference>
<dbReference type="PANTHER" id="PTHR46825:SF9">
    <property type="entry name" value="BETA-LACTAMASE-RELATED DOMAIN-CONTAINING PROTEIN"/>
    <property type="match status" value="1"/>
</dbReference>
<dbReference type="EMBL" id="JBHMCR010000001">
    <property type="protein sequence ID" value="MFB9518373.1"/>
    <property type="molecule type" value="Genomic_DNA"/>
</dbReference>
<name>A0ABV5P597_STRCM</name>
<feature type="chain" id="PRO_5047302161" evidence="3">
    <location>
        <begin position="34"/>
        <end position="523"/>
    </location>
</feature>
<evidence type="ECO:0000256" key="1">
    <source>
        <dbReference type="SAM" id="MobiDB-lite"/>
    </source>
</evidence>
<feature type="transmembrane region" description="Helical" evidence="2">
    <location>
        <begin position="469"/>
        <end position="491"/>
    </location>
</feature>
<keyword evidence="3" id="KW-0732">Signal</keyword>
<dbReference type="PANTHER" id="PTHR46825">
    <property type="entry name" value="D-ALANYL-D-ALANINE-CARBOXYPEPTIDASE/ENDOPEPTIDASE AMPH"/>
    <property type="match status" value="1"/>
</dbReference>
<feature type="transmembrane region" description="Helical" evidence="2">
    <location>
        <begin position="398"/>
        <end position="416"/>
    </location>
</feature>
<keyword evidence="6" id="KW-1185">Reference proteome</keyword>
<dbReference type="EC" id="3.-.-.-" evidence="5"/>
<keyword evidence="2" id="KW-0812">Transmembrane</keyword>
<evidence type="ECO:0000313" key="6">
    <source>
        <dbReference type="Proteomes" id="UP001589718"/>
    </source>
</evidence>
<feature type="signal peptide" evidence="3">
    <location>
        <begin position="1"/>
        <end position="33"/>
    </location>
</feature>
<evidence type="ECO:0000256" key="3">
    <source>
        <dbReference type="SAM" id="SignalP"/>
    </source>
</evidence>
<keyword evidence="2" id="KW-0472">Membrane</keyword>
<feature type="region of interest" description="Disordered" evidence="1">
    <location>
        <begin position="304"/>
        <end position="330"/>
    </location>
</feature>
<dbReference type="Gene3D" id="3.40.710.10">
    <property type="entry name" value="DD-peptidase/beta-lactamase superfamily"/>
    <property type="match status" value="1"/>
</dbReference>
<dbReference type="GO" id="GO:0016787">
    <property type="term" value="F:hydrolase activity"/>
    <property type="evidence" value="ECO:0007669"/>
    <property type="project" value="UniProtKB-KW"/>
</dbReference>
<organism evidence="5 6">
    <name type="scientific">Streptomyces cremeus</name>
    <dbReference type="NCBI Taxonomy" id="66881"/>
    <lineage>
        <taxon>Bacteria</taxon>
        <taxon>Bacillati</taxon>
        <taxon>Actinomycetota</taxon>
        <taxon>Actinomycetes</taxon>
        <taxon>Kitasatosporales</taxon>
        <taxon>Streptomycetaceae</taxon>
        <taxon>Streptomyces</taxon>
    </lineage>
</organism>
<evidence type="ECO:0000313" key="5">
    <source>
        <dbReference type="EMBL" id="MFB9518373.1"/>
    </source>
</evidence>
<evidence type="ECO:0000256" key="2">
    <source>
        <dbReference type="SAM" id="Phobius"/>
    </source>
</evidence>
<reference evidence="5 6" key="1">
    <citation type="submission" date="2024-09" db="EMBL/GenBank/DDBJ databases">
        <authorList>
            <person name="Sun Q."/>
            <person name="Mori K."/>
        </authorList>
    </citation>
    <scope>NUCLEOTIDE SEQUENCE [LARGE SCALE GENOMIC DNA]</scope>
    <source>
        <strain evidence="5 6">JCM 4362</strain>
    </source>
</reference>
<dbReference type="InterPro" id="IPR006311">
    <property type="entry name" value="TAT_signal"/>
</dbReference>
<dbReference type="InterPro" id="IPR012338">
    <property type="entry name" value="Beta-lactam/transpept-like"/>
</dbReference>
<keyword evidence="2" id="KW-1133">Transmembrane helix</keyword>
<feature type="domain" description="Beta-lactamase-related" evidence="4">
    <location>
        <begin position="51"/>
        <end position="364"/>
    </location>
</feature>
<keyword evidence="5" id="KW-0378">Hydrolase</keyword>
<dbReference type="InterPro" id="IPR050491">
    <property type="entry name" value="AmpC-like"/>
</dbReference>
<feature type="transmembrane region" description="Helical" evidence="2">
    <location>
        <begin position="437"/>
        <end position="457"/>
    </location>
</feature>